<gene>
    <name evidence="1" type="ORF">T12_6844</name>
</gene>
<proteinExistence type="predicted"/>
<keyword evidence="2" id="KW-1185">Reference proteome</keyword>
<dbReference type="AlphaFoldDB" id="A0A0V1AA99"/>
<sequence>MPAWPCIACIPARFCNCPRSYSVGKSNKASAELMCFFISFAHSTNLHKAIQPQLPFVSHSHPISEKI</sequence>
<evidence type="ECO:0000313" key="2">
    <source>
        <dbReference type="Proteomes" id="UP000054783"/>
    </source>
</evidence>
<protein>
    <submittedName>
        <fullName evidence="1">Uncharacterized protein</fullName>
    </submittedName>
</protein>
<dbReference type="EMBL" id="JYDQ01000014">
    <property type="protein sequence ID" value="KRY21704.1"/>
    <property type="molecule type" value="Genomic_DNA"/>
</dbReference>
<name>A0A0V1AA99_9BILA</name>
<accession>A0A0V1AA99</accession>
<comment type="caution">
    <text evidence="1">The sequence shown here is derived from an EMBL/GenBank/DDBJ whole genome shotgun (WGS) entry which is preliminary data.</text>
</comment>
<evidence type="ECO:0000313" key="1">
    <source>
        <dbReference type="EMBL" id="KRY21704.1"/>
    </source>
</evidence>
<organism evidence="1 2">
    <name type="scientific">Trichinella patagoniensis</name>
    <dbReference type="NCBI Taxonomy" id="990121"/>
    <lineage>
        <taxon>Eukaryota</taxon>
        <taxon>Metazoa</taxon>
        <taxon>Ecdysozoa</taxon>
        <taxon>Nematoda</taxon>
        <taxon>Enoplea</taxon>
        <taxon>Dorylaimia</taxon>
        <taxon>Trichinellida</taxon>
        <taxon>Trichinellidae</taxon>
        <taxon>Trichinella</taxon>
    </lineage>
</organism>
<reference evidence="1 2" key="1">
    <citation type="submission" date="2015-01" db="EMBL/GenBank/DDBJ databases">
        <title>Evolution of Trichinella species and genotypes.</title>
        <authorList>
            <person name="Korhonen P.K."/>
            <person name="Edoardo P."/>
            <person name="Giuseppe L.R."/>
            <person name="Gasser R.B."/>
        </authorList>
    </citation>
    <scope>NUCLEOTIDE SEQUENCE [LARGE SCALE GENOMIC DNA]</scope>
    <source>
        <strain evidence="1">ISS2496</strain>
    </source>
</reference>
<dbReference type="Proteomes" id="UP000054783">
    <property type="component" value="Unassembled WGS sequence"/>
</dbReference>